<protein>
    <recommendedName>
        <fullName evidence="2">AB hydrolase-1 domain-containing protein</fullName>
    </recommendedName>
</protein>
<keyword evidence="1" id="KW-0812">Transmembrane</keyword>
<comment type="caution">
    <text evidence="3">The sequence shown here is derived from an EMBL/GenBank/DDBJ whole genome shotgun (WGS) entry which is preliminary data.</text>
</comment>
<feature type="transmembrane region" description="Helical" evidence="1">
    <location>
        <begin position="32"/>
        <end position="50"/>
    </location>
</feature>
<feature type="transmembrane region" description="Helical" evidence="1">
    <location>
        <begin position="136"/>
        <end position="162"/>
    </location>
</feature>
<keyword evidence="4" id="KW-1185">Reference proteome</keyword>
<evidence type="ECO:0000313" key="3">
    <source>
        <dbReference type="EMBL" id="KNY29256.1"/>
    </source>
</evidence>
<dbReference type="PANTHER" id="PTHR11440">
    <property type="entry name" value="LECITHIN-CHOLESTEROL ACYLTRANSFERASE-RELATED"/>
    <property type="match status" value="1"/>
</dbReference>
<proteinExistence type="predicted"/>
<feature type="transmembrane region" description="Helical" evidence="1">
    <location>
        <begin position="174"/>
        <end position="192"/>
    </location>
</feature>
<dbReference type="InterPro" id="IPR029058">
    <property type="entry name" value="AB_hydrolase_fold"/>
</dbReference>
<dbReference type="InterPro" id="IPR000073">
    <property type="entry name" value="AB_hydrolase_1"/>
</dbReference>
<evidence type="ECO:0000256" key="1">
    <source>
        <dbReference type="SAM" id="Phobius"/>
    </source>
</evidence>
<dbReference type="STRING" id="398512.Bccel_4530"/>
<feature type="transmembrane region" description="Helical" evidence="1">
    <location>
        <begin position="62"/>
        <end position="80"/>
    </location>
</feature>
<dbReference type="Pfam" id="PF00561">
    <property type="entry name" value="Abhydrolase_1"/>
    <property type="match status" value="1"/>
</dbReference>
<accession>A0A0L6JTU3</accession>
<feature type="domain" description="AB hydrolase-1" evidence="2">
    <location>
        <begin position="223"/>
        <end position="328"/>
    </location>
</feature>
<dbReference type="RefSeq" id="WP_036944369.1">
    <property type="nucleotide sequence ID" value="NZ_JQKC01000028.1"/>
</dbReference>
<dbReference type="Proteomes" id="UP000036923">
    <property type="component" value="Unassembled WGS sequence"/>
</dbReference>
<dbReference type="Gene3D" id="3.40.50.1820">
    <property type="entry name" value="alpha/beta hydrolase"/>
    <property type="match status" value="1"/>
</dbReference>
<evidence type="ECO:0000259" key="2">
    <source>
        <dbReference type="Pfam" id="PF00561"/>
    </source>
</evidence>
<keyword evidence="1" id="KW-1133">Transmembrane helix</keyword>
<keyword evidence="1" id="KW-0472">Membrane</keyword>
<dbReference type="AlphaFoldDB" id="A0A0L6JTU3"/>
<feature type="transmembrane region" description="Helical" evidence="1">
    <location>
        <begin position="6"/>
        <end position="25"/>
    </location>
</feature>
<dbReference type="SUPFAM" id="SSF53474">
    <property type="entry name" value="alpha/beta-Hydrolases"/>
    <property type="match status" value="1"/>
</dbReference>
<reference evidence="4" key="1">
    <citation type="submission" date="2015-07" db="EMBL/GenBank/DDBJ databases">
        <title>Near-Complete Genome Sequence of the Cellulolytic Bacterium Bacteroides (Pseudobacteroides) cellulosolvens ATCC 35603.</title>
        <authorList>
            <person name="Dassa B."/>
            <person name="Utturkar S.M."/>
            <person name="Klingeman D.M."/>
            <person name="Hurt R.A."/>
            <person name="Keller M."/>
            <person name="Xu J."/>
            <person name="Reddy Y.H.K."/>
            <person name="Borovok I."/>
            <person name="Grinberg I.R."/>
            <person name="Lamed R."/>
            <person name="Zhivin O."/>
            <person name="Bayer E.A."/>
            <person name="Brown S.D."/>
        </authorList>
    </citation>
    <scope>NUCLEOTIDE SEQUENCE [LARGE SCALE GENOMIC DNA]</scope>
    <source>
        <strain evidence="4">DSM 2933</strain>
    </source>
</reference>
<dbReference type="EMBL" id="LGTC01000001">
    <property type="protein sequence ID" value="KNY29256.1"/>
    <property type="molecule type" value="Genomic_DNA"/>
</dbReference>
<feature type="transmembrane region" description="Helical" evidence="1">
    <location>
        <begin position="106"/>
        <end position="124"/>
    </location>
</feature>
<name>A0A0L6JTU3_9FIRM</name>
<sequence>MLLITFYIIPVLLAAVIFMDICNKINITHKGFMAFILLFLPHISIIIHLIDNRLLNKIDFGFIENTLPIGVVILFTYIFLKANFFPHMKKEIDEFRVRILIGGRRLVLYSLYTGFVQIIFYLFASGFIKKAEIPKSIMIMDIIVTILILIIFYINGMIRILLVSKRINIIKKTIAVSTMFIPVVNIPVMLYACGAAKEEIEHECYRVVKHNMRIESQVCNTKYPLVMIHGIGFKDYKYINYWGRIPKELIRNGAKVYYGNQEAFGTVEYNSQDIKNKIFDIMDETGCEKVNIIAHSKGGLDARYMISKLGMEDHVASLTLVAVPNQGSKIIDFIYWLPKWFHQNAGKIIDKYFRMIGDKNPDFFTSTRQISTHYCRKFNEEIKDSHKVYYQSYAVVMNNLFSDYVLTIPYLILKVLGGDNDGLVEVESAKWGEFQGIIKNNYNRGISHGDIIDLRKDCYKGFDVREKYIEIVADLKSRGY</sequence>
<organism evidence="3 4">
    <name type="scientific">Pseudobacteroides cellulosolvens ATCC 35603 = DSM 2933</name>
    <dbReference type="NCBI Taxonomy" id="398512"/>
    <lineage>
        <taxon>Bacteria</taxon>
        <taxon>Bacillati</taxon>
        <taxon>Bacillota</taxon>
        <taxon>Clostridia</taxon>
        <taxon>Eubacteriales</taxon>
        <taxon>Oscillospiraceae</taxon>
        <taxon>Pseudobacteroides</taxon>
    </lineage>
</organism>
<dbReference type="eggNOG" id="COG1075">
    <property type="taxonomic scope" value="Bacteria"/>
</dbReference>
<dbReference type="OrthoDB" id="9765872at2"/>
<gene>
    <name evidence="3" type="ORF">Bccel_4530</name>
</gene>
<dbReference type="PATRIC" id="fig|398512.5.peg.4746"/>
<evidence type="ECO:0000313" key="4">
    <source>
        <dbReference type="Proteomes" id="UP000036923"/>
    </source>
</evidence>